<protein>
    <submittedName>
        <fullName evidence="1">DUF2848 family protein</fullName>
    </submittedName>
</protein>
<keyword evidence="2" id="KW-1185">Reference proteome</keyword>
<comment type="caution">
    <text evidence="1">The sequence shown here is derived from an EMBL/GenBank/DDBJ whole genome shotgun (WGS) entry which is preliminary data.</text>
</comment>
<reference evidence="2" key="1">
    <citation type="journal article" date="2019" name="Int. J. Syst. Evol. Microbiol.">
        <title>The Global Catalogue of Microorganisms (GCM) 10K type strain sequencing project: providing services to taxonomists for standard genome sequencing and annotation.</title>
        <authorList>
            <consortium name="The Broad Institute Genomics Platform"/>
            <consortium name="The Broad Institute Genome Sequencing Center for Infectious Disease"/>
            <person name="Wu L."/>
            <person name="Ma J."/>
        </authorList>
    </citation>
    <scope>NUCLEOTIDE SEQUENCE [LARGE SCALE GENOMIC DNA]</scope>
    <source>
        <strain evidence="2">CCM 7756</strain>
    </source>
</reference>
<organism evidence="1 2">
    <name type="scientific">Salinicoccus sesuvii</name>
    <dbReference type="NCBI Taxonomy" id="868281"/>
    <lineage>
        <taxon>Bacteria</taxon>
        <taxon>Bacillati</taxon>
        <taxon>Bacillota</taxon>
        <taxon>Bacilli</taxon>
        <taxon>Bacillales</taxon>
        <taxon>Staphylococcaceae</taxon>
        <taxon>Salinicoccus</taxon>
    </lineage>
</organism>
<dbReference type="RefSeq" id="WP_380651600.1">
    <property type="nucleotide sequence ID" value="NZ_JBHRVQ010000001.1"/>
</dbReference>
<proteinExistence type="predicted"/>
<sequence length="209" mass="23909">MAHKELYCIGYAGRNKDKTWEHIEELKKIGIPEPKTVPELYHLSDELISTDDTIKIIGDETSGEIEIVLITDSSGNLSVTVGSDHTDRALETVSIHKSKQLCAKPISKDKWRFEDVEDEWDDLLLYSEVLKDGEWKKYQEDKVSSIIPLEEIYQFLKKNNVELKNSVVYCGTVPLLDGFTYGEGFKGGLYSSKKKEALEIEYKIEKLKE</sequence>
<dbReference type="InterPro" id="IPR021269">
    <property type="entry name" value="DUF2848"/>
</dbReference>
<dbReference type="Proteomes" id="UP001595637">
    <property type="component" value="Unassembled WGS sequence"/>
</dbReference>
<evidence type="ECO:0000313" key="1">
    <source>
        <dbReference type="EMBL" id="MFC3387543.1"/>
    </source>
</evidence>
<evidence type="ECO:0000313" key="2">
    <source>
        <dbReference type="Proteomes" id="UP001595637"/>
    </source>
</evidence>
<accession>A0ABV7N405</accession>
<gene>
    <name evidence="1" type="ORF">ACFOEO_02880</name>
</gene>
<dbReference type="EMBL" id="JBHRVQ010000001">
    <property type="protein sequence ID" value="MFC3387543.1"/>
    <property type="molecule type" value="Genomic_DNA"/>
</dbReference>
<dbReference type="Pfam" id="PF11010">
    <property type="entry name" value="DUF2848"/>
    <property type="match status" value="1"/>
</dbReference>
<name>A0ABV7N405_9STAP</name>